<keyword evidence="3" id="KW-1185">Reference proteome</keyword>
<dbReference type="Gene3D" id="3.30.70.1290">
    <property type="entry name" value="Transposase IS200-like"/>
    <property type="match status" value="1"/>
</dbReference>
<proteinExistence type="predicted"/>
<gene>
    <name evidence="2" type="ORF">DSCOOX_31990</name>
</gene>
<dbReference type="GO" id="GO:0043565">
    <property type="term" value="F:sequence-specific DNA binding"/>
    <property type="evidence" value="ECO:0007669"/>
    <property type="project" value="InterPro"/>
</dbReference>
<dbReference type="SMART" id="SM00760">
    <property type="entry name" value="Bac_DnaA_C"/>
    <property type="match status" value="1"/>
</dbReference>
<protein>
    <recommendedName>
        <fullName evidence="1">Chromosomal replication initiator DnaA C-terminal domain-containing protein</fullName>
    </recommendedName>
</protein>
<dbReference type="GO" id="GO:0006313">
    <property type="term" value="P:DNA transposition"/>
    <property type="evidence" value="ECO:0007669"/>
    <property type="project" value="InterPro"/>
</dbReference>
<dbReference type="GO" id="GO:0006275">
    <property type="term" value="P:regulation of DNA replication"/>
    <property type="evidence" value="ECO:0007669"/>
    <property type="project" value="InterPro"/>
</dbReference>
<evidence type="ECO:0000313" key="2">
    <source>
        <dbReference type="EMBL" id="BBO90019.1"/>
    </source>
</evidence>
<dbReference type="GO" id="GO:0006270">
    <property type="term" value="P:DNA replication initiation"/>
    <property type="evidence" value="ECO:0007669"/>
    <property type="project" value="InterPro"/>
</dbReference>
<dbReference type="Gene3D" id="1.10.1750.10">
    <property type="match status" value="1"/>
</dbReference>
<accession>A0A5K8ABZ0</accession>
<dbReference type="SUPFAM" id="SSF48295">
    <property type="entry name" value="TrpR-like"/>
    <property type="match status" value="1"/>
</dbReference>
<dbReference type="EMBL" id="AP021879">
    <property type="protein sequence ID" value="BBO90019.1"/>
    <property type="molecule type" value="Genomic_DNA"/>
</dbReference>
<dbReference type="InterPro" id="IPR036515">
    <property type="entry name" value="Transposase_17_sf"/>
</dbReference>
<reference evidence="2 3" key="1">
    <citation type="submission" date="2019-11" db="EMBL/GenBank/DDBJ databases">
        <title>Comparative genomics of hydrocarbon-degrading Desulfosarcina strains.</title>
        <authorList>
            <person name="Watanabe M."/>
            <person name="Kojima H."/>
            <person name="Fukui M."/>
        </authorList>
    </citation>
    <scope>NUCLEOTIDE SEQUENCE [LARGE SCALE GENOMIC DNA]</scope>
    <source>
        <strain evidence="3">oXyS1</strain>
    </source>
</reference>
<dbReference type="PANTHER" id="PTHR34322">
    <property type="entry name" value="TRANSPOSASE, Y1_TNP DOMAIN-CONTAINING"/>
    <property type="match status" value="1"/>
</dbReference>
<feature type="domain" description="Chromosomal replication initiator DnaA C-terminal" evidence="1">
    <location>
        <begin position="157"/>
        <end position="225"/>
    </location>
</feature>
<evidence type="ECO:0000313" key="3">
    <source>
        <dbReference type="Proteomes" id="UP000422108"/>
    </source>
</evidence>
<dbReference type="InterPro" id="IPR013159">
    <property type="entry name" value="DnaA_C"/>
</dbReference>
<name>A0A5K8ABZ0_9BACT</name>
<dbReference type="InterPro" id="IPR010921">
    <property type="entry name" value="Trp_repressor/repl_initiator"/>
</dbReference>
<sequence length="241" mass="27171">MFQNRYKSILCEEDPYLLELVRYIHLNPLRAGIVDEIKALNIYPYCGHSIIMGNVIHGFHNIDYVLNLFGEKIAQARRHYLEFVKKGISQGRRPDLTGGGLVRSAGGWAALRTIRKGESRMKGDERILGQGDFVDSVLQAAQENLDRKYMLRSRGYDFQWLVERVTGLFGLTSKELLTGGKQRKTVMARSVLCYWATRELGMSAVAISKRLNIAASTASESAARGLRIVEEQGFKLSDEVI</sequence>
<dbReference type="PANTHER" id="PTHR34322:SF2">
    <property type="entry name" value="TRANSPOSASE IS200-LIKE DOMAIN-CONTAINING PROTEIN"/>
    <property type="match status" value="1"/>
</dbReference>
<dbReference type="Proteomes" id="UP000422108">
    <property type="component" value="Chromosome"/>
</dbReference>
<dbReference type="AlphaFoldDB" id="A0A5K8ABZ0"/>
<organism evidence="2 3">
    <name type="scientific">Desulfosarcina ovata subsp. ovata</name>
    <dbReference type="NCBI Taxonomy" id="2752305"/>
    <lineage>
        <taxon>Bacteria</taxon>
        <taxon>Pseudomonadati</taxon>
        <taxon>Thermodesulfobacteriota</taxon>
        <taxon>Desulfobacteria</taxon>
        <taxon>Desulfobacterales</taxon>
        <taxon>Desulfosarcinaceae</taxon>
        <taxon>Desulfosarcina</taxon>
    </lineage>
</organism>
<dbReference type="GO" id="GO:0005524">
    <property type="term" value="F:ATP binding"/>
    <property type="evidence" value="ECO:0007669"/>
    <property type="project" value="InterPro"/>
</dbReference>
<evidence type="ECO:0000259" key="1">
    <source>
        <dbReference type="SMART" id="SM00760"/>
    </source>
</evidence>
<dbReference type="GO" id="GO:0004803">
    <property type="term" value="F:transposase activity"/>
    <property type="evidence" value="ECO:0007669"/>
    <property type="project" value="InterPro"/>
</dbReference>